<evidence type="ECO:0000313" key="1">
    <source>
        <dbReference type="EMBL" id="PVH38783.1"/>
    </source>
</evidence>
<proteinExistence type="predicted"/>
<dbReference type="EMBL" id="CM008050">
    <property type="protein sequence ID" value="PVH38783.1"/>
    <property type="molecule type" value="Genomic_DNA"/>
</dbReference>
<reference evidence="1" key="1">
    <citation type="submission" date="2018-04" db="EMBL/GenBank/DDBJ databases">
        <title>WGS assembly of Panicum hallii.</title>
        <authorList>
            <person name="Lovell J."/>
            <person name="Jenkins J."/>
            <person name="Lowry D."/>
            <person name="Mamidi S."/>
            <person name="Sreedasyam A."/>
            <person name="Weng X."/>
            <person name="Barry K."/>
            <person name="Bonette J."/>
            <person name="Campitelli B."/>
            <person name="Daum C."/>
            <person name="Gordon S."/>
            <person name="Gould B."/>
            <person name="Lipzen A."/>
            <person name="Macqueen A."/>
            <person name="Palacio-Mejia J."/>
            <person name="Plott C."/>
            <person name="Shakirov E."/>
            <person name="Shu S."/>
            <person name="Yoshinaga Y."/>
            <person name="Zane M."/>
            <person name="Rokhsar D."/>
            <person name="Grimwood J."/>
            <person name="Schmutz J."/>
            <person name="Juenger T."/>
        </authorList>
    </citation>
    <scope>NUCLEOTIDE SEQUENCE [LARGE SCALE GENOMIC DNA]</scope>
    <source>
        <strain evidence="1">FIL2</strain>
    </source>
</reference>
<dbReference type="Gramene" id="PVH38783">
    <property type="protein sequence ID" value="PVH38783"/>
    <property type="gene ID" value="PAHAL_5G351500"/>
</dbReference>
<accession>A0A2T8IM84</accession>
<organism evidence="1">
    <name type="scientific">Panicum hallii</name>
    <dbReference type="NCBI Taxonomy" id="206008"/>
    <lineage>
        <taxon>Eukaryota</taxon>
        <taxon>Viridiplantae</taxon>
        <taxon>Streptophyta</taxon>
        <taxon>Embryophyta</taxon>
        <taxon>Tracheophyta</taxon>
        <taxon>Spermatophyta</taxon>
        <taxon>Magnoliopsida</taxon>
        <taxon>Liliopsida</taxon>
        <taxon>Poales</taxon>
        <taxon>Poaceae</taxon>
        <taxon>PACMAD clade</taxon>
        <taxon>Panicoideae</taxon>
        <taxon>Panicodae</taxon>
        <taxon>Paniceae</taxon>
        <taxon>Panicinae</taxon>
        <taxon>Panicum</taxon>
        <taxon>Panicum sect. Panicum</taxon>
    </lineage>
</organism>
<protein>
    <submittedName>
        <fullName evidence="1">Uncharacterized protein</fullName>
    </submittedName>
</protein>
<dbReference type="AlphaFoldDB" id="A0A2T8IM84"/>
<name>A0A2T8IM84_9POAL</name>
<sequence length="75" mass="8161">MICSAVDAAPTISRCSRRRSCFCRRRPCPPLDVACPGSAPSCPPLTQEPRRRLWTSLDAAASPCCAPASPFWQLN</sequence>
<gene>
    <name evidence="1" type="ORF">PAHAL_5G351500</name>
</gene>
<dbReference type="Proteomes" id="UP000243499">
    <property type="component" value="Chromosome 5"/>
</dbReference>